<evidence type="ECO:0000256" key="11">
    <source>
        <dbReference type="ARBA" id="ARBA00023180"/>
    </source>
</evidence>
<evidence type="ECO:0000256" key="10">
    <source>
        <dbReference type="ARBA" id="ARBA00023136"/>
    </source>
</evidence>
<evidence type="ECO:0000256" key="8">
    <source>
        <dbReference type="ARBA" id="ARBA00022840"/>
    </source>
</evidence>
<evidence type="ECO:0000256" key="3">
    <source>
        <dbReference type="ARBA" id="ARBA00022679"/>
    </source>
</evidence>
<dbReference type="InterPro" id="IPR011009">
    <property type="entry name" value="Kinase-like_dom_sf"/>
</dbReference>
<organism evidence="15 16">
    <name type="scientific">Ziziphus jujuba</name>
    <name type="common">Chinese jujube</name>
    <name type="synonym">Ziziphus sativa</name>
    <dbReference type="NCBI Taxonomy" id="326968"/>
    <lineage>
        <taxon>Eukaryota</taxon>
        <taxon>Viridiplantae</taxon>
        <taxon>Streptophyta</taxon>
        <taxon>Embryophyta</taxon>
        <taxon>Tracheophyta</taxon>
        <taxon>Spermatophyta</taxon>
        <taxon>Magnoliopsida</taxon>
        <taxon>eudicotyledons</taxon>
        <taxon>Gunneridae</taxon>
        <taxon>Pentapetalae</taxon>
        <taxon>rosids</taxon>
        <taxon>fabids</taxon>
        <taxon>Rosales</taxon>
        <taxon>Rhamnaceae</taxon>
        <taxon>Paliureae</taxon>
        <taxon>Ziziphus</taxon>
    </lineage>
</organism>
<dbReference type="Pfam" id="PF13947">
    <property type="entry name" value="GUB_WAK_bind"/>
    <property type="match status" value="1"/>
</dbReference>
<dbReference type="GeneID" id="107414592"/>
<dbReference type="PROSITE" id="PS00107">
    <property type="entry name" value="PROTEIN_KINASE_ATP"/>
    <property type="match status" value="1"/>
</dbReference>
<keyword evidence="3" id="KW-0808">Transferase</keyword>
<dbReference type="Pfam" id="PF00069">
    <property type="entry name" value="Pkinase"/>
    <property type="match status" value="1"/>
</dbReference>
<dbReference type="SUPFAM" id="SSF56112">
    <property type="entry name" value="Protein kinase-like (PK-like)"/>
    <property type="match status" value="1"/>
</dbReference>
<accession>A0ABM3ID16</accession>
<keyword evidence="10" id="KW-0472">Membrane</keyword>
<keyword evidence="6 12" id="KW-0547">Nucleotide-binding</keyword>
<evidence type="ECO:0000256" key="7">
    <source>
        <dbReference type="ARBA" id="ARBA00022777"/>
    </source>
</evidence>
<dbReference type="PROSITE" id="PS00108">
    <property type="entry name" value="PROTEIN_KINASE_ST"/>
    <property type="match status" value="1"/>
</dbReference>
<feature type="signal peptide" evidence="13">
    <location>
        <begin position="1"/>
        <end position="23"/>
    </location>
</feature>
<feature type="chain" id="PRO_5045276588" evidence="13">
    <location>
        <begin position="24"/>
        <end position="606"/>
    </location>
</feature>
<dbReference type="RefSeq" id="XP_048325812.1">
    <property type="nucleotide sequence ID" value="XM_048469855.2"/>
</dbReference>
<keyword evidence="5 13" id="KW-0732">Signal</keyword>
<dbReference type="InterPro" id="IPR025287">
    <property type="entry name" value="WAK_GUB"/>
</dbReference>
<dbReference type="Proteomes" id="UP001652623">
    <property type="component" value="Chromosome 8"/>
</dbReference>
<dbReference type="InterPro" id="IPR045874">
    <property type="entry name" value="LRK10/LRL21-25-like"/>
</dbReference>
<evidence type="ECO:0000256" key="9">
    <source>
        <dbReference type="ARBA" id="ARBA00022989"/>
    </source>
</evidence>
<gene>
    <name evidence="16" type="primary">LOC107414592</name>
</gene>
<evidence type="ECO:0000256" key="13">
    <source>
        <dbReference type="SAM" id="SignalP"/>
    </source>
</evidence>
<evidence type="ECO:0000256" key="6">
    <source>
        <dbReference type="ARBA" id="ARBA00022741"/>
    </source>
</evidence>
<reference evidence="16" key="1">
    <citation type="submission" date="2025-08" db="UniProtKB">
        <authorList>
            <consortium name="RefSeq"/>
        </authorList>
    </citation>
    <scope>IDENTIFICATION</scope>
    <source>
        <tissue evidence="16">Seedling</tissue>
    </source>
</reference>
<dbReference type="PANTHER" id="PTHR27009">
    <property type="entry name" value="RUST RESISTANCE KINASE LR10-RELATED"/>
    <property type="match status" value="1"/>
</dbReference>
<feature type="domain" description="Protein kinase" evidence="14">
    <location>
        <begin position="295"/>
        <end position="581"/>
    </location>
</feature>
<name>A0ABM3ID16_ZIZJJ</name>
<evidence type="ECO:0000313" key="16">
    <source>
        <dbReference type="RefSeq" id="XP_048325812.1"/>
    </source>
</evidence>
<evidence type="ECO:0000256" key="12">
    <source>
        <dbReference type="PROSITE-ProRule" id="PRU10141"/>
    </source>
</evidence>
<evidence type="ECO:0000256" key="5">
    <source>
        <dbReference type="ARBA" id="ARBA00022729"/>
    </source>
</evidence>
<dbReference type="InterPro" id="IPR017441">
    <property type="entry name" value="Protein_kinase_ATP_BS"/>
</dbReference>
<dbReference type="InterPro" id="IPR008271">
    <property type="entry name" value="Ser/Thr_kinase_AS"/>
</dbReference>
<dbReference type="PROSITE" id="PS50011">
    <property type="entry name" value="PROTEIN_KINASE_DOM"/>
    <property type="match status" value="1"/>
</dbReference>
<evidence type="ECO:0000256" key="2">
    <source>
        <dbReference type="ARBA" id="ARBA00022527"/>
    </source>
</evidence>
<evidence type="ECO:0000256" key="1">
    <source>
        <dbReference type="ARBA" id="ARBA00004479"/>
    </source>
</evidence>
<dbReference type="Gene3D" id="3.30.200.20">
    <property type="entry name" value="Phosphorylase Kinase, domain 1"/>
    <property type="match status" value="1"/>
</dbReference>
<sequence>MAKYCIGLLLLTIVVADIGLGAAQNECSESRYCRENGPPIRFPFRLKQRHPDYCGYPGFSVSCTSSNDTALELSIDSIPINFFVRNIDYKSQSIHIYDPNHCYEKLLLNIFYPSIPPFQLTNLYPYNCTLFNCSSLLELRYAFRISCLGDSKYQIYIIESADDIYDRSYVSCTKMYDLPGCPVKMYNQANDVQLKWSKPKCGACETKGDRCKFKNNNTRHETACLRKGVSIKAVVAGGTVGSSVLTLAIIALIYHVYSKDKKDRENQLRIEKFLEDYRAFKPSRYSYADIKKITDQFKDKLGEGAYGTVFKGKLSNDILVAVKILNNSKENGEEFVNEVSTMGRIHHVNVVRLVGYCADGFRRALVYEFLPNDSLQKYIASADQGKKYSLNWETMLDITLGIAKGIEYLHQGCDQRILHFDIKPHNVLLDHNFTPKISDFGLAKLCSKDQSLVSMTTARGTLGYIAPEVFSRNFGKVSYKSDVYSFGMLLLEMVGGRKNVDETTENADQVYYPEWIYNLLEDGDDLRIHIDDKGDARIAKKLAIVGLWCIQWHPGDRPSMKAVVQMLEGGNKLTMPPNPFASTGTKRMNVNMPAGNMKQDLEIIPE</sequence>
<keyword evidence="11" id="KW-0325">Glycoprotein</keyword>
<protein>
    <submittedName>
        <fullName evidence="16">Rust resistance kinase Lr10</fullName>
    </submittedName>
</protein>
<keyword evidence="8 12" id="KW-0067">ATP-binding</keyword>
<keyword evidence="4" id="KW-0812">Transmembrane</keyword>
<evidence type="ECO:0000256" key="4">
    <source>
        <dbReference type="ARBA" id="ARBA00022692"/>
    </source>
</evidence>
<comment type="subcellular location">
    <subcellularLocation>
        <location evidence="1">Membrane</location>
        <topology evidence="1">Single-pass type I membrane protein</topology>
    </subcellularLocation>
</comment>
<keyword evidence="15" id="KW-1185">Reference proteome</keyword>
<dbReference type="SMART" id="SM00220">
    <property type="entry name" value="S_TKc"/>
    <property type="match status" value="1"/>
</dbReference>
<evidence type="ECO:0000259" key="14">
    <source>
        <dbReference type="PROSITE" id="PS50011"/>
    </source>
</evidence>
<keyword evidence="7 16" id="KW-0418">Kinase</keyword>
<evidence type="ECO:0000313" key="15">
    <source>
        <dbReference type="Proteomes" id="UP001652623"/>
    </source>
</evidence>
<keyword evidence="2" id="KW-0723">Serine/threonine-protein kinase</keyword>
<feature type="binding site" evidence="12">
    <location>
        <position position="323"/>
    </location>
    <ligand>
        <name>ATP</name>
        <dbReference type="ChEBI" id="CHEBI:30616"/>
    </ligand>
</feature>
<keyword evidence="9" id="KW-1133">Transmembrane helix</keyword>
<proteinExistence type="predicted"/>
<dbReference type="GO" id="GO:0016301">
    <property type="term" value="F:kinase activity"/>
    <property type="evidence" value="ECO:0007669"/>
    <property type="project" value="UniProtKB-KW"/>
</dbReference>
<dbReference type="Gene3D" id="1.10.510.10">
    <property type="entry name" value="Transferase(Phosphotransferase) domain 1"/>
    <property type="match status" value="1"/>
</dbReference>
<dbReference type="InterPro" id="IPR000719">
    <property type="entry name" value="Prot_kinase_dom"/>
</dbReference>